<proteinExistence type="predicted"/>
<gene>
    <name evidence="2" type="ORF">C1645_757354</name>
    <name evidence="1" type="ORF">C1645_778188</name>
</gene>
<evidence type="ECO:0000313" key="2">
    <source>
        <dbReference type="EMBL" id="RIA95479.1"/>
    </source>
</evidence>
<dbReference type="Proteomes" id="UP000265703">
    <property type="component" value="Unassembled WGS sequence"/>
</dbReference>
<evidence type="ECO:0000313" key="1">
    <source>
        <dbReference type="EMBL" id="RIA87017.1"/>
    </source>
</evidence>
<protein>
    <submittedName>
        <fullName evidence="2">Uncharacterized protein</fullName>
    </submittedName>
</protein>
<dbReference type="OrthoDB" id="2397288at2759"/>
<comment type="caution">
    <text evidence="2">The sequence shown here is derived from an EMBL/GenBank/DDBJ whole genome shotgun (WGS) entry which is preliminary data.</text>
</comment>
<dbReference type="EMBL" id="QKYT01000330">
    <property type="protein sequence ID" value="RIA87017.1"/>
    <property type="molecule type" value="Genomic_DNA"/>
</dbReference>
<keyword evidence="3" id="KW-1185">Reference proteome</keyword>
<sequence length="113" mass="13142">MFIGDDDTPPTYGKNLLEYIESKQLTLDLIPNSFSQFSLSIIQNIKKRFPDSDFHHSMRIFDAQQLSLTQTSINKYGEKEIEIIGDFYGNQKTDKDGNVYELIIDKKEEWVTV</sequence>
<dbReference type="AlphaFoldDB" id="A0A397TDS1"/>
<evidence type="ECO:0000313" key="3">
    <source>
        <dbReference type="Proteomes" id="UP000265703"/>
    </source>
</evidence>
<organism evidence="2 3">
    <name type="scientific">Glomus cerebriforme</name>
    <dbReference type="NCBI Taxonomy" id="658196"/>
    <lineage>
        <taxon>Eukaryota</taxon>
        <taxon>Fungi</taxon>
        <taxon>Fungi incertae sedis</taxon>
        <taxon>Mucoromycota</taxon>
        <taxon>Glomeromycotina</taxon>
        <taxon>Glomeromycetes</taxon>
        <taxon>Glomerales</taxon>
        <taxon>Glomeraceae</taxon>
        <taxon>Glomus</taxon>
    </lineage>
</organism>
<name>A0A397TDS1_9GLOM</name>
<dbReference type="EMBL" id="QKYT01000060">
    <property type="protein sequence ID" value="RIA95479.1"/>
    <property type="molecule type" value="Genomic_DNA"/>
</dbReference>
<reference evidence="2 3" key="1">
    <citation type="submission" date="2018-06" db="EMBL/GenBank/DDBJ databases">
        <title>Comparative genomics reveals the genomic features of Rhizophagus irregularis, R. cerebriforme, R. diaphanum and Gigaspora rosea, and their symbiotic lifestyle signature.</title>
        <authorList>
            <person name="Morin E."/>
            <person name="San Clemente H."/>
            <person name="Chen E.C.H."/>
            <person name="De La Providencia I."/>
            <person name="Hainaut M."/>
            <person name="Kuo A."/>
            <person name="Kohler A."/>
            <person name="Murat C."/>
            <person name="Tang N."/>
            <person name="Roy S."/>
            <person name="Loubradou J."/>
            <person name="Henrissat B."/>
            <person name="Grigoriev I.V."/>
            <person name="Corradi N."/>
            <person name="Roux C."/>
            <person name="Martin F.M."/>
        </authorList>
    </citation>
    <scope>NUCLEOTIDE SEQUENCE [LARGE SCALE GENOMIC DNA]</scope>
    <source>
        <strain evidence="2 3">DAOM 227022</strain>
    </source>
</reference>
<accession>A0A397TDS1</accession>